<name>A0AAV0X033_9HEMI</name>
<dbReference type="AlphaFoldDB" id="A0AAV0X033"/>
<keyword evidence="2" id="KW-1185">Reference proteome</keyword>
<comment type="caution">
    <text evidence="1">The sequence shown here is derived from an EMBL/GenBank/DDBJ whole genome shotgun (WGS) entry which is preliminary data.</text>
</comment>
<evidence type="ECO:0000313" key="1">
    <source>
        <dbReference type="EMBL" id="CAI6361635.1"/>
    </source>
</evidence>
<reference evidence="1 2" key="1">
    <citation type="submission" date="2023-01" db="EMBL/GenBank/DDBJ databases">
        <authorList>
            <person name="Whitehead M."/>
        </authorList>
    </citation>
    <scope>NUCLEOTIDE SEQUENCE [LARGE SCALE GENOMIC DNA]</scope>
</reference>
<dbReference type="EMBL" id="CARXXK010000003">
    <property type="protein sequence ID" value="CAI6361635.1"/>
    <property type="molecule type" value="Genomic_DNA"/>
</dbReference>
<accession>A0AAV0X033</accession>
<proteinExistence type="predicted"/>
<protein>
    <submittedName>
        <fullName evidence="1">Uncharacterized protein</fullName>
    </submittedName>
</protein>
<gene>
    <name evidence="1" type="ORF">MEUPH1_LOCUS16793</name>
</gene>
<evidence type="ECO:0000313" key="2">
    <source>
        <dbReference type="Proteomes" id="UP001160148"/>
    </source>
</evidence>
<sequence length="93" mass="10567">MMTQSNKKYQELEVGTTVRISIHDVDRARGSPKKLLAVIANVDNGFYKLCTENGFLKHKYTISQLVPCKEILLDLKTLLESSKEKDITLREAV</sequence>
<dbReference type="Proteomes" id="UP001160148">
    <property type="component" value="Unassembled WGS sequence"/>
</dbReference>
<organism evidence="1 2">
    <name type="scientific">Macrosiphum euphorbiae</name>
    <name type="common">potato aphid</name>
    <dbReference type="NCBI Taxonomy" id="13131"/>
    <lineage>
        <taxon>Eukaryota</taxon>
        <taxon>Metazoa</taxon>
        <taxon>Ecdysozoa</taxon>
        <taxon>Arthropoda</taxon>
        <taxon>Hexapoda</taxon>
        <taxon>Insecta</taxon>
        <taxon>Pterygota</taxon>
        <taxon>Neoptera</taxon>
        <taxon>Paraneoptera</taxon>
        <taxon>Hemiptera</taxon>
        <taxon>Sternorrhyncha</taxon>
        <taxon>Aphidomorpha</taxon>
        <taxon>Aphidoidea</taxon>
        <taxon>Aphididae</taxon>
        <taxon>Macrosiphini</taxon>
        <taxon>Macrosiphum</taxon>
    </lineage>
</organism>